<keyword evidence="2" id="KW-0812">Transmembrane</keyword>
<gene>
    <name evidence="3" type="ORF">QTG54_009196</name>
</gene>
<keyword evidence="2" id="KW-1133">Transmembrane helix</keyword>
<dbReference type="Proteomes" id="UP001224775">
    <property type="component" value="Unassembled WGS sequence"/>
</dbReference>
<feature type="transmembrane region" description="Helical" evidence="2">
    <location>
        <begin position="271"/>
        <end position="294"/>
    </location>
</feature>
<proteinExistence type="predicted"/>
<sequence length="665" mass="75120">MNAREEEGMEAGGESQSSSLVGLSENSGLVHRSNASSSATIADTWHENQSSTAVTTGGDDDAAARVRRRRQSFIDDVELDPITLPESTHTLLFTEPLKSIPCFISSCIAFLTLLCLYLALYGNWLTFGNKELIPANVHGAVKAAQYTAIFIALLMDEEIPTGLYLLQRIPRPYFIEKFPELCYGDFVSSNIMRILMGYLFLLNVLFILVKARDVLQIFFDFVALQFIQQLGDTAFKLARMSMLSTSMKEATTRRYFRTEFRRPTLGWKAKSSFFVAVYLFNLCGLLGGMIYVSVRQSRGDFQCKSITVKFREDIWREATVDSNPDDKRVLVYSFFNGVYAQDGSMHDGRPVYIERRKFDGTEFDTTLPSFNPFNETVIIPAKIQYCERFRAWVFMHENILKSTLDDSDCPWLLRSETTNVYDIEEVKGPWQAWQGVIETTDVLIACNECSDEADCNLNGECNEGGSCDCNKNVEGSTFLGPRCEVVLKDNCRTIIGESFNESYSIIDLDWAGSGQLWEAYNRPMYRYNLGSGSPLLDDTDMFFLIFSGSRWFGIYYGSEVGEVMFTEEYREPTAYAAKNYHAFWDEVYTQGTIFVSDPVGGIGYTPVGVDFFAIGERGEQFGPFGARIPIQLYNQTGRGYFRCSDEASVDLTLPTIRHLGLGEES</sequence>
<dbReference type="AlphaFoldDB" id="A0AAD9DAF7"/>
<keyword evidence="4" id="KW-1185">Reference proteome</keyword>
<evidence type="ECO:0000256" key="2">
    <source>
        <dbReference type="SAM" id="Phobius"/>
    </source>
</evidence>
<feature type="compositionally biased region" description="Polar residues" evidence="1">
    <location>
        <begin position="20"/>
        <end position="51"/>
    </location>
</feature>
<protein>
    <submittedName>
        <fullName evidence="3">EGF-like domain-containing protein-like protein</fullName>
    </submittedName>
</protein>
<feature type="transmembrane region" description="Helical" evidence="2">
    <location>
        <begin position="100"/>
        <end position="120"/>
    </location>
</feature>
<evidence type="ECO:0000313" key="3">
    <source>
        <dbReference type="EMBL" id="KAK1740246.1"/>
    </source>
</evidence>
<accession>A0AAD9DAF7</accession>
<keyword evidence="2" id="KW-0472">Membrane</keyword>
<feature type="region of interest" description="Disordered" evidence="1">
    <location>
        <begin position="1"/>
        <end position="62"/>
    </location>
</feature>
<reference evidence="3" key="1">
    <citation type="submission" date="2023-06" db="EMBL/GenBank/DDBJ databases">
        <title>Survivors Of The Sea: Transcriptome response of Skeletonema marinoi to long-term dormancy.</title>
        <authorList>
            <person name="Pinder M.I.M."/>
            <person name="Kourtchenko O."/>
            <person name="Robertson E.K."/>
            <person name="Larsson T."/>
            <person name="Maumus F."/>
            <person name="Osuna-Cruz C.M."/>
            <person name="Vancaester E."/>
            <person name="Stenow R."/>
            <person name="Vandepoele K."/>
            <person name="Ploug H."/>
            <person name="Bruchert V."/>
            <person name="Godhe A."/>
            <person name="Topel M."/>
        </authorList>
    </citation>
    <scope>NUCLEOTIDE SEQUENCE</scope>
    <source>
        <strain evidence="3">R05AC</strain>
    </source>
</reference>
<name>A0AAD9DAF7_9STRA</name>
<comment type="caution">
    <text evidence="3">The sequence shown here is derived from an EMBL/GenBank/DDBJ whole genome shotgun (WGS) entry which is preliminary data.</text>
</comment>
<organism evidence="3 4">
    <name type="scientific">Skeletonema marinoi</name>
    <dbReference type="NCBI Taxonomy" id="267567"/>
    <lineage>
        <taxon>Eukaryota</taxon>
        <taxon>Sar</taxon>
        <taxon>Stramenopiles</taxon>
        <taxon>Ochrophyta</taxon>
        <taxon>Bacillariophyta</taxon>
        <taxon>Coscinodiscophyceae</taxon>
        <taxon>Thalassiosirophycidae</taxon>
        <taxon>Thalassiosirales</taxon>
        <taxon>Skeletonemataceae</taxon>
        <taxon>Skeletonema</taxon>
        <taxon>Skeletonema marinoi-dohrnii complex</taxon>
    </lineage>
</organism>
<evidence type="ECO:0000256" key="1">
    <source>
        <dbReference type="SAM" id="MobiDB-lite"/>
    </source>
</evidence>
<evidence type="ECO:0000313" key="4">
    <source>
        <dbReference type="Proteomes" id="UP001224775"/>
    </source>
</evidence>
<feature type="transmembrane region" description="Helical" evidence="2">
    <location>
        <begin position="191"/>
        <end position="209"/>
    </location>
</feature>
<dbReference type="EMBL" id="JATAAI010000016">
    <property type="protein sequence ID" value="KAK1740246.1"/>
    <property type="molecule type" value="Genomic_DNA"/>
</dbReference>